<evidence type="ECO:0000313" key="4">
    <source>
        <dbReference type="EMBL" id="BDT59472.1"/>
    </source>
</evidence>
<evidence type="ECO:0000256" key="2">
    <source>
        <dbReference type="SAM" id="SignalP"/>
    </source>
</evidence>
<dbReference type="InterPro" id="IPR005181">
    <property type="entry name" value="SASA"/>
</dbReference>
<dbReference type="Gene3D" id="3.40.50.1110">
    <property type="entry name" value="SGNH hydrolase"/>
    <property type="match status" value="1"/>
</dbReference>
<evidence type="ECO:0000259" key="3">
    <source>
        <dbReference type="Pfam" id="PF03629"/>
    </source>
</evidence>
<feature type="signal peptide" evidence="2">
    <location>
        <begin position="1"/>
        <end position="19"/>
    </location>
</feature>
<evidence type="ECO:0000256" key="1">
    <source>
        <dbReference type="ARBA" id="ARBA00022801"/>
    </source>
</evidence>
<evidence type="ECO:0000313" key="5">
    <source>
        <dbReference type="Proteomes" id="UP001163336"/>
    </source>
</evidence>
<dbReference type="SUPFAM" id="SSF49785">
    <property type="entry name" value="Galactose-binding domain-like"/>
    <property type="match status" value="1"/>
</dbReference>
<dbReference type="PANTHER" id="PTHR22901">
    <property type="entry name" value="SIALATE O-ACETYLESTERASE"/>
    <property type="match status" value="1"/>
</dbReference>
<dbReference type="InterPro" id="IPR039329">
    <property type="entry name" value="SIAE"/>
</dbReference>
<keyword evidence="5" id="KW-1185">Reference proteome</keyword>
<dbReference type="Gene3D" id="2.60.120.260">
    <property type="entry name" value="Galactose-binding domain-like"/>
    <property type="match status" value="1"/>
</dbReference>
<dbReference type="EMBL" id="AP026966">
    <property type="protein sequence ID" value="BDT59472.1"/>
    <property type="molecule type" value="Genomic_DNA"/>
</dbReference>
<accession>A0ABM8C8D8</accession>
<dbReference type="SUPFAM" id="SSF52266">
    <property type="entry name" value="SGNH hydrolase"/>
    <property type="match status" value="1"/>
</dbReference>
<gene>
    <name evidence="4" type="ORF">MasN3_29660</name>
</gene>
<organism evidence="4 5">
    <name type="scientific">Massilia varians</name>
    <dbReference type="NCBI Taxonomy" id="457921"/>
    <lineage>
        <taxon>Bacteria</taxon>
        <taxon>Pseudomonadati</taxon>
        <taxon>Pseudomonadota</taxon>
        <taxon>Betaproteobacteria</taxon>
        <taxon>Burkholderiales</taxon>
        <taxon>Oxalobacteraceae</taxon>
        <taxon>Telluria group</taxon>
        <taxon>Massilia</taxon>
    </lineage>
</organism>
<keyword evidence="2" id="KW-0732">Signal</keyword>
<dbReference type="Pfam" id="PF03629">
    <property type="entry name" value="SASA"/>
    <property type="match status" value="2"/>
</dbReference>
<name>A0ABM8C8D8_9BURK</name>
<feature type="domain" description="Sialate O-acetylesterase" evidence="3">
    <location>
        <begin position="426"/>
        <end position="529"/>
    </location>
</feature>
<feature type="chain" id="PRO_5046293529" evidence="2">
    <location>
        <begin position="20"/>
        <end position="640"/>
    </location>
</feature>
<sequence>MRQLIISAALLASMPPGAAAEAPRLQLDSLFQDHMVLPRQGALVSGTTGARDVVTVSGFGGAWKATADAAGRFSVTLPSLPAGRTDTLAVSSSSGQRVTLGDVVTGDVFLCSGQSNMQLTVNRALNADTVIGTSTNPDLRIATVAVDPQPAPLARLAKPVAWQAASPQTVADWSATCYFFGKELQRKIKLPVGLVHASLGGSNLTAWLSPAASLPDYARQQQLLQLYASDPAKASIAFGKEVEAWWQPSGGPGRPWTSSSTDLAAWKAVPDVAKNWENWGVPELAAYDGSIWYGVSVSLTAAQAAQAATLELGLIDEVDTTWVNGQPVGFTAGAGTARAYPLAAGTLKAGENTIVLNVLDLWSYGGMYGDQPRRLRLADGSVLPLTGWRWQMPPAANRYPPRAPWDAMAGVSVLYNGMIAPLGRFPFKGALWYQGESNVGSPYQGLLARLFKDWRAQFGKDMAFGVVQLANFGARPTQPAESGWARLREDQRRAVLADANAVLATAIDLGDPTDIHPANKQGVGERLARGFGVKLYGQPGSPNGPMVKSGAAQGEGVVVDFDGVESALVAYGAAGPIGFEVCTDTGCRWTEARVAGTRVVLPAAADAKKIRYCWGDAPTCTLYDSKSGLPAVPFEMDVKR</sequence>
<reference evidence="4" key="1">
    <citation type="submission" date="2022-11" db="EMBL/GenBank/DDBJ databases">
        <title>Isolation and characterization of PLA-degrading bacterium Massilia sp. from Antarctic soil.</title>
        <authorList>
            <person name="Sato K."/>
            <person name="Gomez-Fuentes C."/>
            <person name="Ahmad S.A."/>
            <person name="Zulkharnain A."/>
        </authorList>
    </citation>
    <scope>NUCLEOTIDE SEQUENCE</scope>
    <source>
        <strain evidence="4">N-3</strain>
    </source>
</reference>
<feature type="domain" description="Sialate O-acetylesterase" evidence="3">
    <location>
        <begin position="106"/>
        <end position="210"/>
    </location>
</feature>
<dbReference type="Proteomes" id="UP001163336">
    <property type="component" value="Chromosome"/>
</dbReference>
<dbReference type="RefSeq" id="WP_281908180.1">
    <property type="nucleotide sequence ID" value="NZ_AP026966.1"/>
</dbReference>
<dbReference type="InterPro" id="IPR008979">
    <property type="entry name" value="Galactose-bd-like_sf"/>
</dbReference>
<keyword evidence="1" id="KW-0378">Hydrolase</keyword>
<proteinExistence type="predicted"/>
<protein>
    <submittedName>
        <fullName evidence="4">9-O-acetylesterase</fullName>
    </submittedName>
</protein>
<dbReference type="InterPro" id="IPR036514">
    <property type="entry name" value="SGNH_hydro_sf"/>
</dbReference>
<dbReference type="PANTHER" id="PTHR22901:SF0">
    <property type="entry name" value="SIALATE O-ACETYLESTERASE"/>
    <property type="match status" value="1"/>
</dbReference>